<protein>
    <submittedName>
        <fullName evidence="1">Uncharacterized protein</fullName>
    </submittedName>
</protein>
<evidence type="ECO:0000313" key="2">
    <source>
        <dbReference type="Proteomes" id="UP000814128"/>
    </source>
</evidence>
<accession>A0ACB8Q9J8</accession>
<keyword evidence="2" id="KW-1185">Reference proteome</keyword>
<reference evidence="1" key="2">
    <citation type="journal article" date="2022" name="New Phytol.">
        <title>Evolutionary transition to the ectomycorrhizal habit in the genomes of a hyperdiverse lineage of mushroom-forming fungi.</title>
        <authorList>
            <person name="Looney B."/>
            <person name="Miyauchi S."/>
            <person name="Morin E."/>
            <person name="Drula E."/>
            <person name="Courty P.E."/>
            <person name="Kohler A."/>
            <person name="Kuo A."/>
            <person name="LaButti K."/>
            <person name="Pangilinan J."/>
            <person name="Lipzen A."/>
            <person name="Riley R."/>
            <person name="Andreopoulos W."/>
            <person name="He G."/>
            <person name="Johnson J."/>
            <person name="Nolan M."/>
            <person name="Tritt A."/>
            <person name="Barry K.W."/>
            <person name="Grigoriev I.V."/>
            <person name="Nagy L.G."/>
            <person name="Hibbett D."/>
            <person name="Henrissat B."/>
            <person name="Matheny P.B."/>
            <person name="Labbe J."/>
            <person name="Martin F.M."/>
        </authorList>
    </citation>
    <scope>NUCLEOTIDE SEQUENCE</scope>
    <source>
        <strain evidence="1">EC-137</strain>
    </source>
</reference>
<organism evidence="1 2">
    <name type="scientific">Vararia minispora EC-137</name>
    <dbReference type="NCBI Taxonomy" id="1314806"/>
    <lineage>
        <taxon>Eukaryota</taxon>
        <taxon>Fungi</taxon>
        <taxon>Dikarya</taxon>
        <taxon>Basidiomycota</taxon>
        <taxon>Agaricomycotina</taxon>
        <taxon>Agaricomycetes</taxon>
        <taxon>Russulales</taxon>
        <taxon>Lachnocladiaceae</taxon>
        <taxon>Vararia</taxon>
    </lineage>
</organism>
<sequence>MGFLDSFSHHSDAYDEAVNAPHKAELSHELIAGAAAYEAAKAWEKHQEENGKPDSHAKAKELMAGFAGAFVDRLVETKGLDYIDREKAKRQAREQVEERLEAEY</sequence>
<evidence type="ECO:0000313" key="1">
    <source>
        <dbReference type="EMBL" id="KAI0028466.1"/>
    </source>
</evidence>
<dbReference type="EMBL" id="MU273750">
    <property type="protein sequence ID" value="KAI0028466.1"/>
    <property type="molecule type" value="Genomic_DNA"/>
</dbReference>
<proteinExistence type="predicted"/>
<gene>
    <name evidence="1" type="ORF">K488DRAFT_58513</name>
</gene>
<name>A0ACB8Q9J8_9AGAM</name>
<dbReference type="Proteomes" id="UP000814128">
    <property type="component" value="Unassembled WGS sequence"/>
</dbReference>
<comment type="caution">
    <text evidence="1">The sequence shown here is derived from an EMBL/GenBank/DDBJ whole genome shotgun (WGS) entry which is preliminary data.</text>
</comment>
<reference evidence="1" key="1">
    <citation type="submission" date="2021-02" db="EMBL/GenBank/DDBJ databases">
        <authorList>
            <consortium name="DOE Joint Genome Institute"/>
            <person name="Ahrendt S."/>
            <person name="Looney B.P."/>
            <person name="Miyauchi S."/>
            <person name="Morin E."/>
            <person name="Drula E."/>
            <person name="Courty P.E."/>
            <person name="Chicoki N."/>
            <person name="Fauchery L."/>
            <person name="Kohler A."/>
            <person name="Kuo A."/>
            <person name="Labutti K."/>
            <person name="Pangilinan J."/>
            <person name="Lipzen A."/>
            <person name="Riley R."/>
            <person name="Andreopoulos W."/>
            <person name="He G."/>
            <person name="Johnson J."/>
            <person name="Barry K.W."/>
            <person name="Grigoriev I.V."/>
            <person name="Nagy L."/>
            <person name="Hibbett D."/>
            <person name="Henrissat B."/>
            <person name="Matheny P.B."/>
            <person name="Labbe J."/>
            <person name="Martin F."/>
        </authorList>
    </citation>
    <scope>NUCLEOTIDE SEQUENCE</scope>
    <source>
        <strain evidence="1">EC-137</strain>
    </source>
</reference>